<keyword evidence="6 7" id="KW-0414">Isoprene biosynthesis</keyword>
<dbReference type="NCBIfam" id="TIGR00453">
    <property type="entry name" value="ispD"/>
    <property type="match status" value="1"/>
</dbReference>
<dbReference type="PANTHER" id="PTHR32125:SF4">
    <property type="entry name" value="2-C-METHYL-D-ERYTHRITOL 4-PHOSPHATE CYTIDYLYLTRANSFERASE, CHLOROPLASTIC"/>
    <property type="match status" value="1"/>
</dbReference>
<evidence type="ECO:0000313" key="8">
    <source>
        <dbReference type="EMBL" id="GEA81522.1"/>
    </source>
</evidence>
<evidence type="ECO:0000256" key="7">
    <source>
        <dbReference type="HAMAP-Rule" id="MF_00108"/>
    </source>
</evidence>
<name>A0A4Y3KC47_CELUD</name>
<protein>
    <recommendedName>
        <fullName evidence="7">2-C-methyl-D-erythritol 4-phosphate cytidylyltransferase</fullName>
        <ecNumber evidence="7">2.7.7.60</ecNumber>
    </recommendedName>
    <alternativeName>
        <fullName evidence="7">4-diphosphocytidyl-2C-methyl-D-erythritol synthase</fullName>
    </alternativeName>
    <alternativeName>
        <fullName evidence="7">MEP cytidylyltransferase</fullName>
        <shortName evidence="7">MCT</shortName>
    </alternativeName>
</protein>
<evidence type="ECO:0000256" key="4">
    <source>
        <dbReference type="ARBA" id="ARBA00022679"/>
    </source>
</evidence>
<proteinExistence type="inferred from homology"/>
<dbReference type="SUPFAM" id="SSF53448">
    <property type="entry name" value="Nucleotide-diphospho-sugar transferases"/>
    <property type="match status" value="1"/>
</dbReference>
<dbReference type="GO" id="GO:0050518">
    <property type="term" value="F:2-C-methyl-D-erythritol 4-phosphate cytidylyltransferase activity"/>
    <property type="evidence" value="ECO:0007669"/>
    <property type="project" value="UniProtKB-UniRule"/>
</dbReference>
<evidence type="ECO:0000256" key="3">
    <source>
        <dbReference type="ARBA" id="ARBA00009789"/>
    </source>
</evidence>
<evidence type="ECO:0000256" key="1">
    <source>
        <dbReference type="ARBA" id="ARBA00001282"/>
    </source>
</evidence>
<comment type="catalytic activity">
    <reaction evidence="1 7">
        <text>2-C-methyl-D-erythritol 4-phosphate + CTP + H(+) = 4-CDP-2-C-methyl-D-erythritol + diphosphate</text>
        <dbReference type="Rhea" id="RHEA:13429"/>
        <dbReference type="ChEBI" id="CHEBI:15378"/>
        <dbReference type="ChEBI" id="CHEBI:33019"/>
        <dbReference type="ChEBI" id="CHEBI:37563"/>
        <dbReference type="ChEBI" id="CHEBI:57823"/>
        <dbReference type="ChEBI" id="CHEBI:58262"/>
        <dbReference type="EC" id="2.7.7.60"/>
    </reaction>
</comment>
<evidence type="ECO:0000256" key="5">
    <source>
        <dbReference type="ARBA" id="ARBA00022695"/>
    </source>
</evidence>
<dbReference type="AlphaFoldDB" id="A0A4Y3KC47"/>
<comment type="pathway">
    <text evidence="2 7">Isoprenoid biosynthesis; isopentenyl diphosphate biosynthesis via DXP pathway; isopentenyl diphosphate from 1-deoxy-D-xylulose 5-phosphate: step 2/6.</text>
</comment>
<feature type="site" description="Transition state stabilizer" evidence="7">
    <location>
        <position position="36"/>
    </location>
</feature>
<evidence type="ECO:0000256" key="6">
    <source>
        <dbReference type="ARBA" id="ARBA00023229"/>
    </source>
</evidence>
<dbReference type="Proteomes" id="UP000315842">
    <property type="component" value="Unassembled WGS sequence"/>
</dbReference>
<dbReference type="GO" id="GO:0019288">
    <property type="term" value="P:isopentenyl diphosphate biosynthetic process, methylerythritol 4-phosphate pathway"/>
    <property type="evidence" value="ECO:0007669"/>
    <property type="project" value="UniProtKB-UniRule"/>
</dbReference>
<dbReference type="PROSITE" id="PS01295">
    <property type="entry name" value="ISPD"/>
    <property type="match status" value="1"/>
</dbReference>
<keyword evidence="5 7" id="KW-0548">Nucleotidyltransferase</keyword>
<keyword evidence="4 7" id="KW-0808">Transferase</keyword>
<dbReference type="HAMAP" id="MF_00108">
    <property type="entry name" value="IspD"/>
    <property type="match status" value="1"/>
</dbReference>
<feature type="site" description="Transition state stabilizer" evidence="7">
    <location>
        <position position="29"/>
    </location>
</feature>
<dbReference type="FunFam" id="3.90.550.10:FF:000003">
    <property type="entry name" value="2-C-methyl-D-erythritol 4-phosphate cytidylyltransferase"/>
    <property type="match status" value="1"/>
</dbReference>
<dbReference type="InterPro" id="IPR029044">
    <property type="entry name" value="Nucleotide-diphossugar_trans"/>
</dbReference>
<dbReference type="InterPro" id="IPR018294">
    <property type="entry name" value="ISPD_synthase_CS"/>
</dbReference>
<dbReference type="EMBL" id="BJLP01000031">
    <property type="protein sequence ID" value="GEA81522.1"/>
    <property type="molecule type" value="Genomic_DNA"/>
</dbReference>
<sequence length="274" mass="27687">MRDVLLRRGTGGGRVSVVAVLTAAGSGSRLGHALPKALVPVRGEPLVVHAARRLLDARDARGPLVDTVVVTAPPEHLAAFGTALAALTVDPGRVRVVAGGATRQASVAAGLAALVPPAGSSGAGPSDTTSSDDDEAADVVLVHDAARPFVPPELVARVVAAVEAGHDAVVPGLPVTDTVKRVGAELAGAAPVVGTVERAQLRAVQTPQGFRLGLLRRAHDEAARHAHDESLAATDDAGLVERLGATVVVVPGDERAAKITTARDLRVAELLGDA</sequence>
<dbReference type="EC" id="2.7.7.60" evidence="7"/>
<accession>A0A4Y3KC47</accession>
<feature type="site" description="Positions MEP for the nucleophilic attack" evidence="7">
    <location>
        <position position="198"/>
    </location>
</feature>
<keyword evidence="9" id="KW-1185">Reference proteome</keyword>
<evidence type="ECO:0000256" key="2">
    <source>
        <dbReference type="ARBA" id="ARBA00004787"/>
    </source>
</evidence>
<feature type="site" description="Positions MEP for the nucleophilic attack" evidence="7">
    <location>
        <position position="258"/>
    </location>
</feature>
<dbReference type="Pfam" id="PF01128">
    <property type="entry name" value="IspD"/>
    <property type="match status" value="2"/>
</dbReference>
<comment type="similarity">
    <text evidence="3 7">Belongs to the IspD/TarI cytidylyltransferase family. IspD subfamily.</text>
</comment>
<dbReference type="InterPro" id="IPR050088">
    <property type="entry name" value="IspD/TarI_cytidylyltransf_bact"/>
</dbReference>
<dbReference type="UniPathway" id="UPA00056">
    <property type="reaction ID" value="UER00093"/>
</dbReference>
<dbReference type="Gene3D" id="3.90.550.10">
    <property type="entry name" value="Spore Coat Polysaccharide Biosynthesis Protein SpsA, Chain A"/>
    <property type="match status" value="1"/>
</dbReference>
<organism evidence="8 9">
    <name type="scientific">Cellulomonas uda</name>
    <dbReference type="NCBI Taxonomy" id="1714"/>
    <lineage>
        <taxon>Bacteria</taxon>
        <taxon>Bacillati</taxon>
        <taxon>Actinomycetota</taxon>
        <taxon>Actinomycetes</taxon>
        <taxon>Micrococcales</taxon>
        <taxon>Cellulomonadaceae</taxon>
        <taxon>Cellulomonas</taxon>
    </lineage>
</organism>
<comment type="function">
    <text evidence="7">Catalyzes the formation of 4-diphosphocytidyl-2-C-methyl-D-erythritol from CTP and 2-C-methyl-D-erythritol 4-phosphate (MEP).</text>
</comment>
<gene>
    <name evidence="7 8" type="primary">ispD</name>
    <name evidence="8" type="ORF">CUD01_19660</name>
</gene>
<reference evidence="8 9" key="1">
    <citation type="submission" date="2019-06" db="EMBL/GenBank/DDBJ databases">
        <title>Whole genome shotgun sequence of Cellulomonas uda NBRC 3747.</title>
        <authorList>
            <person name="Hosoyama A."/>
            <person name="Uohara A."/>
            <person name="Ohji S."/>
            <person name="Ichikawa N."/>
        </authorList>
    </citation>
    <scope>NUCLEOTIDE SEQUENCE [LARGE SCALE GENOMIC DNA]</scope>
    <source>
        <strain evidence="8 9">NBRC 3747</strain>
    </source>
</reference>
<dbReference type="InterPro" id="IPR034683">
    <property type="entry name" value="IspD/TarI"/>
</dbReference>
<evidence type="ECO:0000313" key="9">
    <source>
        <dbReference type="Proteomes" id="UP000315842"/>
    </source>
</evidence>
<dbReference type="CDD" id="cd02516">
    <property type="entry name" value="CDP-ME_synthetase"/>
    <property type="match status" value="1"/>
</dbReference>
<dbReference type="PANTHER" id="PTHR32125">
    <property type="entry name" value="2-C-METHYL-D-ERYTHRITOL 4-PHOSPHATE CYTIDYLYLTRANSFERASE, CHLOROPLASTIC"/>
    <property type="match status" value="1"/>
</dbReference>
<comment type="caution">
    <text evidence="8">The sequence shown here is derived from an EMBL/GenBank/DDBJ whole genome shotgun (WGS) entry which is preliminary data.</text>
</comment>
<dbReference type="InterPro" id="IPR001228">
    <property type="entry name" value="IspD"/>
</dbReference>